<dbReference type="AlphaFoldDB" id="A0A1U7DG41"/>
<evidence type="ECO:0000313" key="2">
    <source>
        <dbReference type="Proteomes" id="UP000187266"/>
    </source>
</evidence>
<protein>
    <submittedName>
        <fullName evidence="1">Uncharacterized protein</fullName>
    </submittedName>
</protein>
<accession>A0A2M9DFY1</accession>
<dbReference type="RefSeq" id="WP_076978892.1">
    <property type="nucleotide sequence ID" value="NZ_CP019124.1"/>
</dbReference>
<evidence type="ECO:0000313" key="1">
    <source>
        <dbReference type="EMBL" id="APX88869.1"/>
    </source>
</evidence>
<name>A0A1U7DG41_9RHOB</name>
<reference evidence="1 2" key="1">
    <citation type="submission" date="2017-01" db="EMBL/GenBank/DDBJ databases">
        <title>Genomic analysis of Xuhuaishuia manganoxidans DY6-4.</title>
        <authorList>
            <person name="Wang X."/>
        </authorList>
    </citation>
    <scope>NUCLEOTIDE SEQUENCE [LARGE SCALE GENOMIC DNA]</scope>
    <source>
        <strain evidence="1 2">DY6-4</strain>
    </source>
</reference>
<sequence length="98" mass="10710">MTKLYRSLLAHGLYGFMMAAGFVSVLLVLNVANLWEVVTSSDEGLVAAGMLLLFNAIAFTSIRFLIHSARDRMDRRPSGSRSALPARAAIPVYAPARR</sequence>
<proteinExistence type="predicted"/>
<organism evidence="1 2">
    <name type="scientific">Brevirhabdus pacifica</name>
    <dbReference type="NCBI Taxonomy" id="1267768"/>
    <lineage>
        <taxon>Bacteria</taxon>
        <taxon>Pseudomonadati</taxon>
        <taxon>Pseudomonadota</taxon>
        <taxon>Alphaproteobacteria</taxon>
        <taxon>Rhodobacterales</taxon>
        <taxon>Paracoccaceae</taxon>
        <taxon>Brevirhabdus</taxon>
    </lineage>
</organism>
<accession>A0A1U7DG41</accession>
<gene>
    <name evidence="1" type="ORF">BV394_03270</name>
</gene>
<dbReference type="Proteomes" id="UP000187266">
    <property type="component" value="Chromosome"/>
</dbReference>
<dbReference type="STRING" id="1267768.BV394_03270"/>
<dbReference type="EMBL" id="CP019124">
    <property type="protein sequence ID" value="APX88869.1"/>
    <property type="molecule type" value="Genomic_DNA"/>
</dbReference>
<keyword evidence="2" id="KW-1185">Reference proteome</keyword>